<sequence length="192" mass="22340">MERKYVPKSKKKIPLSIVMQRRGEIVGDDLDRMERYTVKTVDLREISKALFHALDKCSRKWWELYKEIQRQAANNFRDMKTAQSKVRTHKDVMDPSTGQPMKTVVWPPTKKATIIPIPMNLPDGSLDVLKFWAYDPVQGETLIVCGNVEYKVKDTTELMKFDEMDIKTLGRNHIQVPDEYEICGKSFARVMS</sequence>
<keyword evidence="3" id="KW-1185">Reference proteome</keyword>
<name>A0AAD8JYH8_TARER</name>
<dbReference type="Proteomes" id="UP001229421">
    <property type="component" value="Unassembled WGS sequence"/>
</dbReference>
<comment type="caution">
    <text evidence="2">The sequence shown here is derived from an EMBL/GenBank/DDBJ whole genome shotgun (WGS) entry which is preliminary data.</text>
</comment>
<gene>
    <name evidence="2" type="ORF">QVD17_34966</name>
</gene>
<evidence type="ECO:0000256" key="1">
    <source>
        <dbReference type="SAM" id="MobiDB-lite"/>
    </source>
</evidence>
<reference evidence="2" key="1">
    <citation type="journal article" date="2023" name="bioRxiv">
        <title>Improved chromosome-level genome assembly for marigold (Tagetes erecta).</title>
        <authorList>
            <person name="Jiang F."/>
            <person name="Yuan L."/>
            <person name="Wang S."/>
            <person name="Wang H."/>
            <person name="Xu D."/>
            <person name="Wang A."/>
            <person name="Fan W."/>
        </authorList>
    </citation>
    <scope>NUCLEOTIDE SEQUENCE</scope>
    <source>
        <strain evidence="2">WSJ</strain>
        <tissue evidence="2">Leaf</tissue>
    </source>
</reference>
<evidence type="ECO:0000313" key="3">
    <source>
        <dbReference type="Proteomes" id="UP001229421"/>
    </source>
</evidence>
<feature type="region of interest" description="Disordered" evidence="1">
    <location>
        <begin position="80"/>
        <end position="103"/>
    </location>
</feature>
<dbReference type="EMBL" id="JAUHHV010000009">
    <property type="protein sequence ID" value="KAK1413195.1"/>
    <property type="molecule type" value="Genomic_DNA"/>
</dbReference>
<organism evidence="2 3">
    <name type="scientific">Tagetes erecta</name>
    <name type="common">African marigold</name>
    <dbReference type="NCBI Taxonomy" id="13708"/>
    <lineage>
        <taxon>Eukaryota</taxon>
        <taxon>Viridiplantae</taxon>
        <taxon>Streptophyta</taxon>
        <taxon>Embryophyta</taxon>
        <taxon>Tracheophyta</taxon>
        <taxon>Spermatophyta</taxon>
        <taxon>Magnoliopsida</taxon>
        <taxon>eudicotyledons</taxon>
        <taxon>Gunneridae</taxon>
        <taxon>Pentapetalae</taxon>
        <taxon>asterids</taxon>
        <taxon>campanulids</taxon>
        <taxon>Asterales</taxon>
        <taxon>Asteraceae</taxon>
        <taxon>Asteroideae</taxon>
        <taxon>Heliantheae alliance</taxon>
        <taxon>Tageteae</taxon>
        <taxon>Tagetes</taxon>
    </lineage>
</organism>
<protein>
    <submittedName>
        <fullName evidence="2">Uncharacterized protein</fullName>
    </submittedName>
</protein>
<accession>A0AAD8JYH8</accession>
<evidence type="ECO:0000313" key="2">
    <source>
        <dbReference type="EMBL" id="KAK1413195.1"/>
    </source>
</evidence>
<dbReference type="AlphaFoldDB" id="A0AAD8JYH8"/>
<proteinExistence type="predicted"/>